<feature type="transmembrane region" description="Helical" evidence="6">
    <location>
        <begin position="390"/>
        <end position="410"/>
    </location>
</feature>
<feature type="transmembrane region" description="Helical" evidence="6">
    <location>
        <begin position="150"/>
        <end position="171"/>
    </location>
</feature>
<dbReference type="AlphaFoldDB" id="A0A326UBR1"/>
<keyword evidence="2" id="KW-0813">Transport</keyword>
<evidence type="ECO:0000256" key="1">
    <source>
        <dbReference type="ARBA" id="ARBA00004651"/>
    </source>
</evidence>
<dbReference type="SUPFAM" id="SSF103473">
    <property type="entry name" value="MFS general substrate transporter"/>
    <property type="match status" value="1"/>
</dbReference>
<feature type="transmembrane region" description="Helical" evidence="6">
    <location>
        <begin position="183"/>
        <end position="200"/>
    </location>
</feature>
<evidence type="ECO:0000256" key="5">
    <source>
        <dbReference type="ARBA" id="ARBA00023136"/>
    </source>
</evidence>
<evidence type="ECO:0000256" key="4">
    <source>
        <dbReference type="ARBA" id="ARBA00022989"/>
    </source>
</evidence>
<dbReference type="CDD" id="cd17316">
    <property type="entry name" value="MFS_SV2_like"/>
    <property type="match status" value="1"/>
</dbReference>
<evidence type="ECO:0000256" key="6">
    <source>
        <dbReference type="SAM" id="Phobius"/>
    </source>
</evidence>
<feature type="transmembrane region" description="Helical" evidence="6">
    <location>
        <begin position="26"/>
        <end position="51"/>
    </location>
</feature>
<dbReference type="Gene3D" id="1.20.1250.20">
    <property type="entry name" value="MFS general substrate transporter like domains"/>
    <property type="match status" value="1"/>
</dbReference>
<evidence type="ECO:0000256" key="2">
    <source>
        <dbReference type="ARBA" id="ARBA00022448"/>
    </source>
</evidence>
<organism evidence="8 9">
    <name type="scientific">Thermosporothrix hazakensis</name>
    <dbReference type="NCBI Taxonomy" id="644383"/>
    <lineage>
        <taxon>Bacteria</taxon>
        <taxon>Bacillati</taxon>
        <taxon>Chloroflexota</taxon>
        <taxon>Ktedonobacteria</taxon>
        <taxon>Ktedonobacterales</taxon>
        <taxon>Thermosporotrichaceae</taxon>
        <taxon>Thermosporothrix</taxon>
    </lineage>
</organism>
<feature type="transmembrane region" description="Helical" evidence="6">
    <location>
        <begin position="63"/>
        <end position="84"/>
    </location>
</feature>
<feature type="transmembrane region" description="Helical" evidence="6">
    <location>
        <begin position="416"/>
        <end position="440"/>
    </location>
</feature>
<evidence type="ECO:0000259" key="7">
    <source>
        <dbReference type="PROSITE" id="PS50850"/>
    </source>
</evidence>
<comment type="caution">
    <text evidence="8">The sequence shown here is derived from an EMBL/GenBank/DDBJ whole genome shotgun (WGS) entry which is preliminary data.</text>
</comment>
<dbReference type="PROSITE" id="PS00217">
    <property type="entry name" value="SUGAR_TRANSPORT_2"/>
    <property type="match status" value="1"/>
</dbReference>
<sequence length="454" mass="50126">MDVAEKRVTIAARMDRLPLSRMHRRLTVVLGIGTFFDLYDIFLASVLTAILTSAFRLDTVQQALLLSSGFIGMFIGASAMGIVSDYIGRRTMYMVDLLVYSVFSLAAAFAPDFLWLVLFRFLAGIGLGAEPPLTDIYMGEMIPRYARGKYTAWCYTVGFLGVPLAGFAGNLLVKVQFLSLPGWRWLLIIGALGAVIVWFLRRSLPESPRWYEIRHRFNEAEKTLSVLEEEIRREHGLDRLPEPVPVVVEEQKKATFVEIFSGQYTQRTVMLWIFQILQTVGYYGFGSLATLALKEKGIDVVQTLQYTGLIFLGYPLGSLASVPVIERFERKFVIIISAALIAIFGLVFGFATAAPIIVVSGFLVTAVSNLFSNAFHIYQAEIFPTRMRGTAVGIAYSLSRITTAVLPFIALPALKLYGPGTVFIGSALIMGLVCLDVGVLGPRSTGRALESIAH</sequence>
<dbReference type="InterPro" id="IPR005829">
    <property type="entry name" value="Sugar_transporter_CS"/>
</dbReference>
<dbReference type="InterPro" id="IPR036259">
    <property type="entry name" value="MFS_trans_sf"/>
</dbReference>
<name>A0A326UBR1_THEHA</name>
<feature type="transmembrane region" description="Helical" evidence="6">
    <location>
        <begin position="91"/>
        <end position="111"/>
    </location>
</feature>
<feature type="domain" description="Major facilitator superfamily (MFS) profile" evidence="7">
    <location>
        <begin position="26"/>
        <end position="445"/>
    </location>
</feature>
<dbReference type="PANTHER" id="PTHR23511:SF34">
    <property type="entry name" value="SYNAPTIC VESICLE GLYCOPROTEIN 2"/>
    <property type="match status" value="1"/>
</dbReference>
<feature type="transmembrane region" description="Helical" evidence="6">
    <location>
        <begin position="304"/>
        <end position="325"/>
    </location>
</feature>
<dbReference type="RefSeq" id="WP_111324632.1">
    <property type="nucleotide sequence ID" value="NZ_BIFX01000001.1"/>
</dbReference>
<evidence type="ECO:0000313" key="9">
    <source>
        <dbReference type="Proteomes" id="UP000248806"/>
    </source>
</evidence>
<dbReference type="EMBL" id="QKUF01000018">
    <property type="protein sequence ID" value="PZW25451.1"/>
    <property type="molecule type" value="Genomic_DNA"/>
</dbReference>
<evidence type="ECO:0000256" key="3">
    <source>
        <dbReference type="ARBA" id="ARBA00022692"/>
    </source>
</evidence>
<accession>A0A326UBR1</accession>
<dbReference type="Pfam" id="PF00083">
    <property type="entry name" value="Sugar_tr"/>
    <property type="match status" value="1"/>
</dbReference>
<dbReference type="PANTHER" id="PTHR23511">
    <property type="entry name" value="SYNAPTIC VESICLE GLYCOPROTEIN 2"/>
    <property type="match status" value="1"/>
</dbReference>
<comment type="subcellular location">
    <subcellularLocation>
        <location evidence="1">Cell membrane</location>
        <topology evidence="1">Multi-pass membrane protein</topology>
    </subcellularLocation>
</comment>
<keyword evidence="5 6" id="KW-0472">Membrane</keyword>
<keyword evidence="4 6" id="KW-1133">Transmembrane helix</keyword>
<dbReference type="GO" id="GO:0022857">
    <property type="term" value="F:transmembrane transporter activity"/>
    <property type="evidence" value="ECO:0007669"/>
    <property type="project" value="InterPro"/>
</dbReference>
<dbReference type="InterPro" id="IPR020846">
    <property type="entry name" value="MFS_dom"/>
</dbReference>
<gene>
    <name evidence="8" type="ORF">EI42_04295</name>
</gene>
<dbReference type="GO" id="GO:0005886">
    <property type="term" value="C:plasma membrane"/>
    <property type="evidence" value="ECO:0007669"/>
    <property type="project" value="UniProtKB-SubCell"/>
</dbReference>
<dbReference type="OrthoDB" id="9787026at2"/>
<feature type="transmembrane region" description="Helical" evidence="6">
    <location>
        <begin position="269"/>
        <end position="292"/>
    </location>
</feature>
<feature type="transmembrane region" description="Helical" evidence="6">
    <location>
        <begin position="357"/>
        <end position="378"/>
    </location>
</feature>
<feature type="transmembrane region" description="Helical" evidence="6">
    <location>
        <begin position="332"/>
        <end position="351"/>
    </location>
</feature>
<dbReference type="InterPro" id="IPR005828">
    <property type="entry name" value="MFS_sugar_transport-like"/>
</dbReference>
<proteinExistence type="predicted"/>
<dbReference type="Proteomes" id="UP000248806">
    <property type="component" value="Unassembled WGS sequence"/>
</dbReference>
<reference evidence="8 9" key="1">
    <citation type="submission" date="2018-06" db="EMBL/GenBank/DDBJ databases">
        <title>Genomic Encyclopedia of Archaeal and Bacterial Type Strains, Phase II (KMG-II): from individual species to whole genera.</title>
        <authorList>
            <person name="Goeker M."/>
        </authorList>
    </citation>
    <scope>NUCLEOTIDE SEQUENCE [LARGE SCALE GENOMIC DNA]</scope>
    <source>
        <strain evidence="8 9">ATCC BAA-1881</strain>
    </source>
</reference>
<keyword evidence="9" id="KW-1185">Reference proteome</keyword>
<dbReference type="PROSITE" id="PS50850">
    <property type="entry name" value="MFS"/>
    <property type="match status" value="1"/>
</dbReference>
<keyword evidence="3 6" id="KW-0812">Transmembrane</keyword>
<protein>
    <submittedName>
        <fullName evidence="8">Putative MFS transporter</fullName>
    </submittedName>
</protein>
<evidence type="ECO:0000313" key="8">
    <source>
        <dbReference type="EMBL" id="PZW25451.1"/>
    </source>
</evidence>